<accession>A0AAN8JJM4</accession>
<sequence>MVLPTSYRSLCGLQNCVISKKKSVVVVALALMLSIFTLYMYGVLFPNYYSNIGYLQFSNQTSIRNKTLIRSKTSIRNKTPIRKQISIGIPISAQNQQNTLISTTPGSQSKNVIVYTCGRGGLCGGLGDRQKGIIAAYLIANITGKKFKVEITTPCNIWMVLKAKNENLVIHKDEFKNRSSTSLYLIDGGGFSLRQESTISDIRSKFNNDVVYFRTNVDFVRHLNSSKFYTKELSWMKSMKRHEVYKYIWEKLFTLTEKVQKRLEDFLAKRSNKTLVCAQVRIGKNPSNMLDSAKIDINKIDAFWKFFEKYNDASKYRFFVTTDAGKVRDDGKRKFPELMLDTYGPIVHVERSRVKDMCGGQEKVILDQYILALCDILVISNSGFGRVGAFRRGTNKDLYLFENGEIVRADMDSDQFIPGGW</sequence>
<keyword evidence="1" id="KW-0812">Transmembrane</keyword>
<dbReference type="EMBL" id="JAZGQO010000008">
    <property type="protein sequence ID" value="KAK6178787.1"/>
    <property type="molecule type" value="Genomic_DNA"/>
</dbReference>
<dbReference type="AlphaFoldDB" id="A0AAN8JJM4"/>
<organism evidence="2 3">
    <name type="scientific">Patella caerulea</name>
    <name type="common">Rayed Mediterranean limpet</name>
    <dbReference type="NCBI Taxonomy" id="87958"/>
    <lineage>
        <taxon>Eukaryota</taxon>
        <taxon>Metazoa</taxon>
        <taxon>Spiralia</taxon>
        <taxon>Lophotrochozoa</taxon>
        <taxon>Mollusca</taxon>
        <taxon>Gastropoda</taxon>
        <taxon>Patellogastropoda</taxon>
        <taxon>Patelloidea</taxon>
        <taxon>Patellidae</taxon>
        <taxon>Patella</taxon>
    </lineage>
</organism>
<keyword evidence="3" id="KW-1185">Reference proteome</keyword>
<proteinExistence type="predicted"/>
<dbReference type="Gene3D" id="3.40.50.11350">
    <property type="match status" value="1"/>
</dbReference>
<dbReference type="Proteomes" id="UP001347796">
    <property type="component" value="Unassembled WGS sequence"/>
</dbReference>
<name>A0AAN8JJM4_PATCE</name>
<evidence type="ECO:0000313" key="2">
    <source>
        <dbReference type="EMBL" id="KAK6178787.1"/>
    </source>
</evidence>
<feature type="transmembrane region" description="Helical" evidence="1">
    <location>
        <begin position="24"/>
        <end position="49"/>
    </location>
</feature>
<keyword evidence="1" id="KW-0472">Membrane</keyword>
<comment type="caution">
    <text evidence="2">The sequence shown here is derived from an EMBL/GenBank/DDBJ whole genome shotgun (WGS) entry which is preliminary data.</text>
</comment>
<evidence type="ECO:0000256" key="1">
    <source>
        <dbReference type="SAM" id="Phobius"/>
    </source>
</evidence>
<gene>
    <name evidence="2" type="ORF">SNE40_011295</name>
</gene>
<reference evidence="2 3" key="1">
    <citation type="submission" date="2024-01" db="EMBL/GenBank/DDBJ databases">
        <title>The genome of the rayed Mediterranean limpet Patella caerulea (Linnaeus, 1758).</title>
        <authorList>
            <person name="Anh-Thu Weber A."/>
            <person name="Halstead-Nussloch G."/>
        </authorList>
    </citation>
    <scope>NUCLEOTIDE SEQUENCE [LARGE SCALE GENOMIC DNA]</scope>
    <source>
        <strain evidence="2">AATW-2023a</strain>
        <tissue evidence="2">Whole specimen</tissue>
    </source>
</reference>
<protein>
    <submittedName>
        <fullName evidence="2">Uncharacterized protein</fullName>
    </submittedName>
</protein>
<keyword evidence="1" id="KW-1133">Transmembrane helix</keyword>
<evidence type="ECO:0000313" key="3">
    <source>
        <dbReference type="Proteomes" id="UP001347796"/>
    </source>
</evidence>